<reference evidence="10" key="1">
    <citation type="submission" date="2022-06" db="EMBL/GenBank/DDBJ databases">
        <authorList>
            <person name="Berger JAMES D."/>
            <person name="Berger JAMES D."/>
        </authorList>
    </citation>
    <scope>NUCLEOTIDE SEQUENCE [LARGE SCALE GENOMIC DNA]</scope>
</reference>
<reference evidence="11" key="2">
    <citation type="submission" date="2023-11" db="UniProtKB">
        <authorList>
            <consortium name="WormBaseParasite"/>
        </authorList>
    </citation>
    <scope>IDENTIFICATION</scope>
</reference>
<keyword evidence="10" id="KW-1185">Reference proteome</keyword>
<evidence type="ECO:0000256" key="6">
    <source>
        <dbReference type="ARBA" id="ARBA00022801"/>
    </source>
</evidence>
<dbReference type="GO" id="GO:0005975">
    <property type="term" value="P:carbohydrate metabolic process"/>
    <property type="evidence" value="ECO:0007669"/>
    <property type="project" value="InterPro"/>
</dbReference>
<keyword evidence="6" id="KW-0378">Hydrolase</keyword>
<dbReference type="GO" id="GO:0019213">
    <property type="term" value="F:deacetylase activity"/>
    <property type="evidence" value="ECO:0007669"/>
    <property type="project" value="TreeGrafter"/>
</dbReference>
<evidence type="ECO:0000313" key="11">
    <source>
        <dbReference type="WBParaSite" id="SRDH1_32740.1"/>
    </source>
</evidence>
<name>A0AA85F378_9TREM</name>
<evidence type="ECO:0000256" key="8">
    <source>
        <dbReference type="ARBA" id="ARBA00023277"/>
    </source>
</evidence>
<dbReference type="InterPro" id="IPR006879">
    <property type="entry name" value="YdjC-like"/>
</dbReference>
<dbReference type="PANTHER" id="PTHR31609:SF1">
    <property type="entry name" value="CARBOHYDRATE DEACETYLASE"/>
    <property type="match status" value="1"/>
</dbReference>
<comment type="function">
    <text evidence="2">Probably catalyzes the deacetylation of acetylated carbohydrates an important step in the degradation of oligosaccharides.</text>
</comment>
<dbReference type="Proteomes" id="UP000050792">
    <property type="component" value="Unassembled WGS sequence"/>
</dbReference>
<keyword evidence="5" id="KW-0479">Metal-binding</keyword>
<comment type="similarity">
    <text evidence="3">Belongs to the YdjC deacetylase family.</text>
</comment>
<dbReference type="SUPFAM" id="SSF88713">
    <property type="entry name" value="Glycoside hydrolase/deacetylase"/>
    <property type="match status" value="1"/>
</dbReference>
<evidence type="ECO:0000256" key="4">
    <source>
        <dbReference type="ARBA" id="ARBA00018477"/>
    </source>
</evidence>
<sequence>MLASLSEVNTNMKLVLSRFTDREDPRQFDCGLSSQQFPLSSEEELGTLDAYLEQKDVRNRFMAMLTRLMDDDPKTSMRYILSYIMKPEIAINFTLLGTSSKRAIQKCRFYGCVRSALTNRFLSSSVNEKDLVKLYDMATQSYFHDMRDKVQKRHRRNKGHVQSSVFKDITNSQELFDSIFLILDSTKSQYIFHIIIIMAVGSYGFGSTKIIVNADDGFYSDIRDQGIVSCLSAVDRGVSDVSVLMNGAVAKGLLSSPYHKRPQMSLLFSHITRHRQIPGLHFNLTEGKPLSKTKFVQSLLNDNGCFLGKHGFRRTLMFSGIKMNEVEVELESQINAFRDVFGTIPSHFDGHQHVHVLPGIDVVVASVISRIGIKWIRVPMEYIPETSCYITESEINFYREVSDQAMKAKEIFSSYSLKYTQKFIGMALMGKNQTIELLDQSLSSFNNCKNIEFMVHPGYRTIKHTNESNNLKGCGDPDGPDLFSQSSDREHEMLFLTSDEFKDYLKVHKYELLTFSDLS</sequence>
<protein>
    <recommendedName>
        <fullName evidence="4">Carbohydrate deacetylase</fullName>
    </recommendedName>
</protein>
<evidence type="ECO:0000256" key="1">
    <source>
        <dbReference type="ARBA" id="ARBA00001946"/>
    </source>
</evidence>
<dbReference type="InterPro" id="IPR032071">
    <property type="entry name" value="DUF4806"/>
</dbReference>
<proteinExistence type="inferred from homology"/>
<dbReference type="Gene3D" id="3.20.20.370">
    <property type="entry name" value="Glycoside hydrolase/deacetylase"/>
    <property type="match status" value="1"/>
</dbReference>
<dbReference type="InterPro" id="IPR011330">
    <property type="entry name" value="Glyco_hydro/deAcase_b/a-brl"/>
</dbReference>
<evidence type="ECO:0000256" key="7">
    <source>
        <dbReference type="ARBA" id="ARBA00022842"/>
    </source>
</evidence>
<dbReference type="Pfam" id="PF16064">
    <property type="entry name" value="DUF4806"/>
    <property type="match status" value="1"/>
</dbReference>
<evidence type="ECO:0000256" key="5">
    <source>
        <dbReference type="ARBA" id="ARBA00022723"/>
    </source>
</evidence>
<comment type="cofactor">
    <cofactor evidence="1">
        <name>Mg(2+)</name>
        <dbReference type="ChEBI" id="CHEBI:18420"/>
    </cofactor>
</comment>
<dbReference type="GO" id="GO:0046872">
    <property type="term" value="F:metal ion binding"/>
    <property type="evidence" value="ECO:0007669"/>
    <property type="project" value="UniProtKB-KW"/>
</dbReference>
<dbReference type="GO" id="GO:0016787">
    <property type="term" value="F:hydrolase activity"/>
    <property type="evidence" value="ECO:0007669"/>
    <property type="project" value="UniProtKB-KW"/>
</dbReference>
<dbReference type="AlphaFoldDB" id="A0AA85F378"/>
<keyword evidence="8" id="KW-0119">Carbohydrate metabolism</keyword>
<evidence type="ECO:0000256" key="3">
    <source>
        <dbReference type="ARBA" id="ARBA00008843"/>
    </source>
</evidence>
<dbReference type="PANTHER" id="PTHR31609">
    <property type="entry name" value="YDJC DEACETYLASE FAMILY MEMBER"/>
    <property type="match status" value="1"/>
</dbReference>
<keyword evidence="7" id="KW-0460">Magnesium</keyword>
<dbReference type="WBParaSite" id="SRDH1_32740.1">
    <property type="protein sequence ID" value="SRDH1_32740.1"/>
    <property type="gene ID" value="SRDH1_32740"/>
</dbReference>
<evidence type="ECO:0000313" key="10">
    <source>
        <dbReference type="Proteomes" id="UP000050792"/>
    </source>
</evidence>
<feature type="domain" description="DUF4806" evidence="9">
    <location>
        <begin position="33"/>
        <end position="112"/>
    </location>
</feature>
<evidence type="ECO:0000256" key="2">
    <source>
        <dbReference type="ARBA" id="ARBA00003451"/>
    </source>
</evidence>
<evidence type="ECO:0000259" key="9">
    <source>
        <dbReference type="Pfam" id="PF16064"/>
    </source>
</evidence>
<accession>A0AA85F378</accession>
<organism evidence="10 11">
    <name type="scientific">Schistosoma rodhaini</name>
    <dbReference type="NCBI Taxonomy" id="6188"/>
    <lineage>
        <taxon>Eukaryota</taxon>
        <taxon>Metazoa</taxon>
        <taxon>Spiralia</taxon>
        <taxon>Lophotrochozoa</taxon>
        <taxon>Platyhelminthes</taxon>
        <taxon>Trematoda</taxon>
        <taxon>Digenea</taxon>
        <taxon>Strigeidida</taxon>
        <taxon>Schistosomatoidea</taxon>
        <taxon>Schistosomatidae</taxon>
        <taxon>Schistosoma</taxon>
    </lineage>
</organism>
<dbReference type="Pfam" id="PF04794">
    <property type="entry name" value="YdjC"/>
    <property type="match status" value="1"/>
</dbReference>